<dbReference type="InterPro" id="IPR029526">
    <property type="entry name" value="PGBD"/>
</dbReference>
<name>A0A8K0CDN2_IGNLU</name>
<proteinExistence type="predicted"/>
<evidence type="ECO:0000259" key="1">
    <source>
        <dbReference type="Pfam" id="PF13843"/>
    </source>
</evidence>
<dbReference type="OrthoDB" id="6623797at2759"/>
<protein>
    <recommendedName>
        <fullName evidence="1">PiggyBac transposable element-derived protein domain-containing protein</fullName>
    </recommendedName>
</protein>
<feature type="domain" description="PiggyBac transposable element-derived protein" evidence="1">
    <location>
        <begin position="70"/>
        <end position="135"/>
    </location>
</feature>
<reference evidence="2" key="1">
    <citation type="submission" date="2019-08" db="EMBL/GenBank/DDBJ databases">
        <title>The genome of the North American firefly Photinus pyralis.</title>
        <authorList>
            <consortium name="Photinus pyralis genome working group"/>
            <person name="Fallon T.R."/>
            <person name="Sander Lower S.E."/>
            <person name="Weng J.-K."/>
        </authorList>
    </citation>
    <scope>NUCLEOTIDE SEQUENCE</scope>
    <source>
        <strain evidence="2">TRF0915ILg1</strain>
        <tissue evidence="2">Whole body</tissue>
    </source>
</reference>
<evidence type="ECO:0000313" key="3">
    <source>
        <dbReference type="Proteomes" id="UP000801492"/>
    </source>
</evidence>
<dbReference type="Pfam" id="PF13843">
    <property type="entry name" value="DDE_Tnp_1_7"/>
    <property type="match status" value="1"/>
</dbReference>
<dbReference type="Proteomes" id="UP000801492">
    <property type="component" value="Unassembled WGS sequence"/>
</dbReference>
<evidence type="ECO:0000313" key="2">
    <source>
        <dbReference type="EMBL" id="KAF2881845.1"/>
    </source>
</evidence>
<comment type="caution">
    <text evidence="2">The sequence shown here is derived from an EMBL/GenBank/DDBJ whole genome shotgun (WGS) entry which is preliminary data.</text>
</comment>
<organism evidence="2 3">
    <name type="scientific">Ignelater luminosus</name>
    <name type="common">Cucubano</name>
    <name type="synonym">Pyrophorus luminosus</name>
    <dbReference type="NCBI Taxonomy" id="2038154"/>
    <lineage>
        <taxon>Eukaryota</taxon>
        <taxon>Metazoa</taxon>
        <taxon>Ecdysozoa</taxon>
        <taxon>Arthropoda</taxon>
        <taxon>Hexapoda</taxon>
        <taxon>Insecta</taxon>
        <taxon>Pterygota</taxon>
        <taxon>Neoptera</taxon>
        <taxon>Endopterygota</taxon>
        <taxon>Coleoptera</taxon>
        <taxon>Polyphaga</taxon>
        <taxon>Elateriformia</taxon>
        <taxon>Elateroidea</taxon>
        <taxon>Elateridae</taxon>
        <taxon>Agrypninae</taxon>
        <taxon>Pyrophorini</taxon>
        <taxon>Ignelater</taxon>
    </lineage>
</organism>
<accession>A0A8K0CDN2</accession>
<dbReference type="AlphaFoldDB" id="A0A8K0CDN2"/>
<keyword evidence="3" id="KW-1185">Reference proteome</keyword>
<dbReference type="EMBL" id="VTPC01090693">
    <property type="protein sequence ID" value="KAF2881845.1"/>
    <property type="molecule type" value="Genomic_DNA"/>
</dbReference>
<gene>
    <name evidence="2" type="ORF">ILUMI_24325</name>
</gene>
<sequence>METSPEIVDPPYTTPVGITTDCFTRCNTSADYVITVMKPTIKDITYKTNLYTTQRNKALNLKEEKFLSFIDLPRVSNTMSRNISQEILGNLHANDNTKSAKGSTDNIYKIRQLEKTLNKQFANSILVQENYQLTKQSYYSKADLV</sequence>